<comment type="caution">
    <text evidence="1">The sequence shown here is derived from an EMBL/GenBank/DDBJ whole genome shotgun (WGS) entry which is preliminary data.</text>
</comment>
<evidence type="ECO:0000313" key="2">
    <source>
        <dbReference type="Proteomes" id="UP000824782"/>
    </source>
</evidence>
<evidence type="ECO:0000313" key="1">
    <source>
        <dbReference type="EMBL" id="KAG8552734.1"/>
    </source>
</evidence>
<accession>A0AAV6ZYU7</accession>
<proteinExistence type="predicted"/>
<keyword evidence="2" id="KW-1185">Reference proteome</keyword>
<protein>
    <submittedName>
        <fullName evidence="1">Uncharacterized protein</fullName>
    </submittedName>
</protein>
<dbReference type="AlphaFoldDB" id="A0AAV6ZYU7"/>
<organism evidence="1 2">
    <name type="scientific">Engystomops pustulosus</name>
    <name type="common">Tungara frog</name>
    <name type="synonym">Physalaemus pustulosus</name>
    <dbReference type="NCBI Taxonomy" id="76066"/>
    <lineage>
        <taxon>Eukaryota</taxon>
        <taxon>Metazoa</taxon>
        <taxon>Chordata</taxon>
        <taxon>Craniata</taxon>
        <taxon>Vertebrata</taxon>
        <taxon>Euteleostomi</taxon>
        <taxon>Amphibia</taxon>
        <taxon>Batrachia</taxon>
        <taxon>Anura</taxon>
        <taxon>Neobatrachia</taxon>
        <taxon>Hyloidea</taxon>
        <taxon>Leptodactylidae</taxon>
        <taxon>Leiuperinae</taxon>
        <taxon>Engystomops</taxon>
    </lineage>
</organism>
<name>A0AAV6ZYU7_ENGPU</name>
<reference evidence="1" key="1">
    <citation type="thesis" date="2020" institute="ProQuest LLC" country="789 East Eisenhower Parkway, Ann Arbor, MI, USA">
        <title>Comparative Genomics and Chromosome Evolution.</title>
        <authorList>
            <person name="Mudd A.B."/>
        </authorList>
    </citation>
    <scope>NUCLEOTIDE SEQUENCE</scope>
    <source>
        <strain evidence="1">237g6f4</strain>
        <tissue evidence="1">Blood</tissue>
    </source>
</reference>
<gene>
    <name evidence="1" type="ORF">GDO81_003023</name>
</gene>
<dbReference type="Proteomes" id="UP000824782">
    <property type="component" value="Unassembled WGS sequence"/>
</dbReference>
<sequence length="84" mass="10041">MQQIIDVTCTMFSKLGELWGLRRLEGDIANVNNIHIDKPITYHISRHNCKVFKRINQLLHDPQVGRALFQIYRQTRQFRQWFGS</sequence>
<dbReference type="EMBL" id="WNYA01000010">
    <property type="protein sequence ID" value="KAG8552734.1"/>
    <property type="molecule type" value="Genomic_DNA"/>
</dbReference>